<dbReference type="Pfam" id="PF11958">
    <property type="entry name" value="DUF3472"/>
    <property type="match status" value="1"/>
</dbReference>
<sequence length="400" mass="42163">MRRSELKFNCIAATILAAVAADATAAGACLNGSTIASTTRAPLVARQGSVFSSTLYDPAITSNNRTHNPVMLTVKVTNNGRPVAGCDVAWQPRGAGGASGWLFPASASTDANGIASAWWVAGSGAAQTAVASIRRFDGTTQGVAIGGSAQPHATRANSIHLNYEPASDWTAFRVDVTPEALAPTTYWEAIGWPGAYTGIQSIDGKQDGLVLFSVWDVNGKSPQIIAKGPGVDCTQFGGEGTGYKCAKRHAPVAGRTYRFMASIAPVAGQNQTDYSVWFTDTSTNARELIATLRYQKAVQSANYANSFVEDWATQGASCLGATQRAGQYGNVWALDRASAQWRAVKRASTSAVYTPDHNEVCSNYQFSVVNGRFRMSTGGHAVGQPLNLPNGPKSFPLTLP</sequence>
<organism evidence="2">
    <name type="scientific">Burkholderia pseudomallei</name>
    <name type="common">Pseudomonas pseudomallei</name>
    <dbReference type="NCBI Taxonomy" id="28450"/>
    <lineage>
        <taxon>Bacteria</taxon>
        <taxon>Pseudomonadati</taxon>
        <taxon>Pseudomonadota</taxon>
        <taxon>Betaproteobacteria</taxon>
        <taxon>Burkholderiales</taxon>
        <taxon>Burkholderiaceae</taxon>
        <taxon>Burkholderia</taxon>
        <taxon>pseudomallei group</taxon>
    </lineage>
</organism>
<dbReference type="SUPFAM" id="SSF49373">
    <property type="entry name" value="Invasin/intimin cell-adhesion fragments"/>
    <property type="match status" value="1"/>
</dbReference>
<name>A0A8A4DXT2_BURPE</name>
<protein>
    <submittedName>
        <fullName evidence="2">DUF3472 domain-containing protein</fullName>
    </submittedName>
</protein>
<evidence type="ECO:0000313" key="2">
    <source>
        <dbReference type="EMBL" id="QTB61039.1"/>
    </source>
</evidence>
<dbReference type="InterPro" id="IPR008964">
    <property type="entry name" value="Invasin/intimin_cell_adhesion"/>
</dbReference>
<dbReference type="EMBL" id="CP071754">
    <property type="protein sequence ID" value="QTB61039.1"/>
    <property type="molecule type" value="Genomic_DNA"/>
</dbReference>
<dbReference type="RefSeq" id="WP_025986243.1">
    <property type="nucleotide sequence ID" value="NZ_CM121436.1"/>
</dbReference>
<reference evidence="2" key="1">
    <citation type="submission" date="2021-03" db="EMBL/GenBank/DDBJ databases">
        <title>Complete genome of Burkholderia pseudomallei_VBP364.</title>
        <authorList>
            <person name="Balaji V."/>
            <person name="Yamuna B."/>
            <person name="Monisha P."/>
        </authorList>
    </citation>
    <scope>NUCLEOTIDE SEQUENCE</scope>
    <source>
        <strain evidence="2">VBP364</strain>
    </source>
</reference>
<dbReference type="InterPro" id="IPR013783">
    <property type="entry name" value="Ig-like_fold"/>
</dbReference>
<keyword evidence="1" id="KW-0732">Signal</keyword>
<feature type="signal peptide" evidence="1">
    <location>
        <begin position="1"/>
        <end position="25"/>
    </location>
</feature>
<dbReference type="InterPro" id="IPR021862">
    <property type="entry name" value="DUF3472"/>
</dbReference>
<gene>
    <name evidence="2" type="ORF">J3D99_24535</name>
</gene>
<proteinExistence type="predicted"/>
<evidence type="ECO:0000256" key="1">
    <source>
        <dbReference type="SAM" id="SignalP"/>
    </source>
</evidence>
<dbReference type="AlphaFoldDB" id="A0A8A4DXT2"/>
<dbReference type="Gene3D" id="2.60.40.10">
    <property type="entry name" value="Immunoglobulins"/>
    <property type="match status" value="1"/>
</dbReference>
<accession>A0A8A4DXT2</accession>
<feature type="chain" id="PRO_5032391807" evidence="1">
    <location>
        <begin position="26"/>
        <end position="400"/>
    </location>
</feature>